<dbReference type="OrthoDB" id="9800856at2"/>
<dbReference type="InterPro" id="IPR029069">
    <property type="entry name" value="HotDog_dom_sf"/>
</dbReference>
<keyword evidence="3" id="KW-1185">Reference proteome</keyword>
<dbReference type="Proteomes" id="UP000262939">
    <property type="component" value="Unassembled WGS sequence"/>
</dbReference>
<dbReference type="InterPro" id="IPR006683">
    <property type="entry name" value="Thioestr_dom"/>
</dbReference>
<dbReference type="Pfam" id="PF03061">
    <property type="entry name" value="4HBT"/>
    <property type="match status" value="1"/>
</dbReference>
<accession>A0A372L775</accession>
<protein>
    <recommendedName>
        <fullName evidence="1">Thioesterase domain-containing protein</fullName>
    </recommendedName>
</protein>
<sequence>MIFPGGLKLDIGELARSGQFDFVLAKTILEYKSPARLGDWLSIWCKMGKIGNTSMTMGFMITREGDTDPLLLAEIIYVSYNPHTESSMPVPVFIRERIEKFEKGEFAG</sequence>
<name>A0A372L775_9BACI</name>
<dbReference type="Gene3D" id="3.10.129.10">
    <property type="entry name" value="Hotdog Thioesterase"/>
    <property type="match status" value="1"/>
</dbReference>
<comment type="caution">
    <text evidence="2">The sequence shown here is derived from an EMBL/GenBank/DDBJ whole genome shotgun (WGS) entry which is preliminary data.</text>
</comment>
<evidence type="ECO:0000313" key="3">
    <source>
        <dbReference type="Proteomes" id="UP000262939"/>
    </source>
</evidence>
<feature type="domain" description="Thioesterase" evidence="1">
    <location>
        <begin position="19"/>
        <end position="67"/>
    </location>
</feature>
<reference evidence="2 3" key="1">
    <citation type="submission" date="2018-08" db="EMBL/GenBank/DDBJ databases">
        <title>Bacillus chawlae sp. nov., Bacillus glennii sp. nov., and Bacillus saganii sp. nov. Isolated from the Vehicle Assembly Building at Kennedy Space Center where the Viking Spacecraft were Assembled.</title>
        <authorList>
            <person name="Seuylemezian A."/>
            <person name="Vaishampayan P."/>
        </authorList>
    </citation>
    <scope>NUCLEOTIDE SEQUENCE [LARGE SCALE GENOMIC DNA]</scope>
    <source>
        <strain evidence="2 3">V44-8</strain>
    </source>
</reference>
<dbReference type="SUPFAM" id="SSF54637">
    <property type="entry name" value="Thioesterase/thiol ester dehydrase-isomerase"/>
    <property type="match status" value="1"/>
</dbReference>
<proteinExistence type="predicted"/>
<organism evidence="2 3">
    <name type="scientific">Peribacillus glennii</name>
    <dbReference type="NCBI Taxonomy" id="2303991"/>
    <lineage>
        <taxon>Bacteria</taxon>
        <taxon>Bacillati</taxon>
        <taxon>Bacillota</taxon>
        <taxon>Bacilli</taxon>
        <taxon>Bacillales</taxon>
        <taxon>Bacillaceae</taxon>
        <taxon>Peribacillus</taxon>
    </lineage>
</organism>
<evidence type="ECO:0000313" key="2">
    <source>
        <dbReference type="EMBL" id="RFU61033.1"/>
    </source>
</evidence>
<gene>
    <name evidence="2" type="ORF">D0466_19615</name>
</gene>
<dbReference type="AlphaFoldDB" id="A0A372L775"/>
<dbReference type="EMBL" id="QVTD01000018">
    <property type="protein sequence ID" value="RFU61033.1"/>
    <property type="molecule type" value="Genomic_DNA"/>
</dbReference>
<evidence type="ECO:0000259" key="1">
    <source>
        <dbReference type="Pfam" id="PF03061"/>
    </source>
</evidence>